<keyword evidence="12" id="KW-1185">Reference proteome</keyword>
<evidence type="ECO:0000256" key="1">
    <source>
        <dbReference type="ARBA" id="ARBA00000375"/>
    </source>
</evidence>
<evidence type="ECO:0000313" key="11">
    <source>
        <dbReference type="EMBL" id="CAK4030106.1"/>
    </source>
</evidence>
<comment type="catalytic activity">
    <reaction evidence="1 7">
        <text>Endohydrolysis of (1-&gt;5)-alpha-arabinofuranosidic linkages in (1-&gt;5)-arabinans.</text>
        <dbReference type="EC" id="3.2.1.99"/>
    </reaction>
</comment>
<feature type="active site" description="Proton donor" evidence="8">
    <location>
        <position position="201"/>
    </location>
</feature>
<dbReference type="InterPro" id="IPR023296">
    <property type="entry name" value="Glyco_hydro_beta-prop_sf"/>
</dbReference>
<name>A0AAI8Z0L0_9PEZI</name>
<evidence type="ECO:0000256" key="9">
    <source>
        <dbReference type="PIRSR" id="PIRSR606710-2"/>
    </source>
</evidence>
<protein>
    <recommendedName>
        <fullName evidence="4 7">Arabinan endo-1,5-alpha-L-arabinosidase</fullName>
        <ecNumber evidence="4 7">3.2.1.99</ecNumber>
    </recommendedName>
</protein>
<dbReference type="PIRSF" id="PIRSF026534">
    <property type="entry name" value="Endo_alpha-L-arabinosidase"/>
    <property type="match status" value="1"/>
</dbReference>
<dbReference type="AlphaFoldDB" id="A0AAI8Z0L0"/>
<feature type="active site" description="Proton acceptor" evidence="8">
    <location>
        <position position="34"/>
    </location>
</feature>
<proteinExistence type="inferred from homology"/>
<gene>
    <name evidence="11" type="ORF">LECACI_7A005400</name>
</gene>
<comment type="pathway">
    <text evidence="2 7">Glycan metabolism; L-arabinan degradation.</text>
</comment>
<dbReference type="PANTHER" id="PTHR43301:SF3">
    <property type="entry name" value="ARABINAN ENDO-1,5-ALPHA-L-ARABINOSIDASE A-RELATED"/>
    <property type="match status" value="1"/>
</dbReference>
<dbReference type="EMBL" id="CAVMBE010000034">
    <property type="protein sequence ID" value="CAK4030106.1"/>
    <property type="molecule type" value="Genomic_DNA"/>
</dbReference>
<dbReference type="InterPro" id="IPR016840">
    <property type="entry name" value="Glyco_hydro_43_endo_a_Ara-ase"/>
</dbReference>
<comment type="caution">
    <text evidence="11">The sequence shown here is derived from an EMBL/GenBank/DDBJ whole genome shotgun (WGS) entry which is preliminary data.</text>
</comment>
<evidence type="ECO:0000313" key="12">
    <source>
        <dbReference type="Proteomes" id="UP001296104"/>
    </source>
</evidence>
<organism evidence="11 12">
    <name type="scientific">Lecanosticta acicola</name>
    <dbReference type="NCBI Taxonomy" id="111012"/>
    <lineage>
        <taxon>Eukaryota</taxon>
        <taxon>Fungi</taxon>
        <taxon>Dikarya</taxon>
        <taxon>Ascomycota</taxon>
        <taxon>Pezizomycotina</taxon>
        <taxon>Dothideomycetes</taxon>
        <taxon>Dothideomycetidae</taxon>
        <taxon>Mycosphaerellales</taxon>
        <taxon>Mycosphaerellaceae</taxon>
        <taxon>Lecanosticta</taxon>
    </lineage>
</organism>
<dbReference type="EC" id="3.2.1.99" evidence="4 7"/>
<dbReference type="GO" id="GO:0046558">
    <property type="term" value="F:arabinan endo-1,5-alpha-L-arabinosidase activity"/>
    <property type="evidence" value="ECO:0007669"/>
    <property type="project" value="UniProtKB-EC"/>
</dbReference>
<sequence length="323" mass="34518">MFARLMLLACSGFSAALAYSDPGACSGVCGNTHDPSIIQRSDGRYFRFSTGGLIQIHTAPSISGPWTFACEMLSKAARLQVENNKGTDLWAPDVSLVGDVYYVYYSVSYFASQNSGIGLATSDTLECGSFTDLGPTGVASCNGSVYNAIDPNLVPTDDGYQLLFGGFWQDLYTVAFSEPPARAAGTSVQVAYDPSDKHAVEGGAMINTNGYWYLFFSAGQCCGYSRSMPAAGGEYKIKVCRSTSPTEGFVDASGTDCLQAGGTIVLESHDNVYGPGGQSVYHDSENGWIVVYHYVDTNIGYADGDKVFGWNMLDFSSGWPVIQ</sequence>
<evidence type="ECO:0000256" key="4">
    <source>
        <dbReference type="ARBA" id="ARBA00012586"/>
    </source>
</evidence>
<feature type="chain" id="PRO_5042522758" description="Arabinan endo-1,5-alpha-L-arabinosidase" evidence="10">
    <location>
        <begin position="19"/>
        <end position="323"/>
    </location>
</feature>
<reference evidence="11" key="1">
    <citation type="submission" date="2023-11" db="EMBL/GenBank/DDBJ databases">
        <authorList>
            <person name="Alioto T."/>
            <person name="Alioto T."/>
            <person name="Gomez Garrido J."/>
        </authorList>
    </citation>
    <scope>NUCLEOTIDE SEQUENCE</scope>
</reference>
<dbReference type="InterPro" id="IPR050727">
    <property type="entry name" value="GH43_arabinanases"/>
</dbReference>
<evidence type="ECO:0000256" key="2">
    <source>
        <dbReference type="ARBA" id="ARBA00004834"/>
    </source>
</evidence>
<dbReference type="GO" id="GO:0005975">
    <property type="term" value="P:carbohydrate metabolic process"/>
    <property type="evidence" value="ECO:0007669"/>
    <property type="project" value="InterPro"/>
</dbReference>
<dbReference type="Proteomes" id="UP001296104">
    <property type="component" value="Unassembled WGS sequence"/>
</dbReference>
<keyword evidence="5 7" id="KW-0378">Hydrolase</keyword>
<comment type="similarity">
    <text evidence="3 7">Belongs to the glycosyl hydrolase 43 family.</text>
</comment>
<keyword evidence="6 7" id="KW-0326">Glycosidase</keyword>
<keyword evidence="10" id="KW-0732">Signal</keyword>
<feature type="site" description="Important for catalytic activity, responsible for pKa modulation of the active site Glu and correct orientation of both the proton donor and substrate" evidence="9">
    <location>
        <position position="150"/>
    </location>
</feature>
<dbReference type="InterPro" id="IPR006710">
    <property type="entry name" value="Glyco_hydro_43"/>
</dbReference>
<evidence type="ECO:0000256" key="6">
    <source>
        <dbReference type="ARBA" id="ARBA00023295"/>
    </source>
</evidence>
<evidence type="ECO:0000256" key="7">
    <source>
        <dbReference type="PIRNR" id="PIRNR026534"/>
    </source>
</evidence>
<dbReference type="Gene3D" id="2.115.10.20">
    <property type="entry name" value="Glycosyl hydrolase domain, family 43"/>
    <property type="match status" value="1"/>
</dbReference>
<dbReference type="PANTHER" id="PTHR43301">
    <property type="entry name" value="ARABINAN ENDO-1,5-ALPHA-L-ARABINOSIDASE"/>
    <property type="match status" value="1"/>
</dbReference>
<evidence type="ECO:0000256" key="5">
    <source>
        <dbReference type="ARBA" id="ARBA00022801"/>
    </source>
</evidence>
<evidence type="ECO:0000256" key="8">
    <source>
        <dbReference type="PIRSR" id="PIRSR606710-1"/>
    </source>
</evidence>
<accession>A0AAI8Z0L0</accession>
<evidence type="ECO:0000256" key="3">
    <source>
        <dbReference type="ARBA" id="ARBA00009865"/>
    </source>
</evidence>
<dbReference type="SUPFAM" id="SSF75005">
    <property type="entry name" value="Arabinanase/levansucrase/invertase"/>
    <property type="match status" value="1"/>
</dbReference>
<dbReference type="Pfam" id="PF04616">
    <property type="entry name" value="Glyco_hydro_43"/>
    <property type="match status" value="1"/>
</dbReference>
<feature type="signal peptide" evidence="10">
    <location>
        <begin position="1"/>
        <end position="18"/>
    </location>
</feature>
<evidence type="ECO:0000256" key="10">
    <source>
        <dbReference type="SAM" id="SignalP"/>
    </source>
</evidence>
<dbReference type="CDD" id="cd18831">
    <property type="entry name" value="GH43_AnAbnA-like"/>
    <property type="match status" value="1"/>
</dbReference>